<dbReference type="Pfam" id="PF13410">
    <property type="entry name" value="GST_C_2"/>
    <property type="match status" value="1"/>
</dbReference>
<dbReference type="PROSITE" id="PS50405">
    <property type="entry name" value="GST_CTER"/>
    <property type="match status" value="1"/>
</dbReference>
<dbReference type="AlphaFoldDB" id="A0A182CXW8"/>
<dbReference type="InterPro" id="IPR004045">
    <property type="entry name" value="Glutathione_S-Trfase_N"/>
</dbReference>
<dbReference type="Gene3D" id="3.40.30.10">
    <property type="entry name" value="Glutaredoxin"/>
    <property type="match status" value="1"/>
</dbReference>
<dbReference type="CDD" id="cd03056">
    <property type="entry name" value="GST_N_4"/>
    <property type="match status" value="1"/>
</dbReference>
<dbReference type="GO" id="GO:0016740">
    <property type="term" value="F:transferase activity"/>
    <property type="evidence" value="ECO:0007669"/>
    <property type="project" value="UniProtKB-KW"/>
</dbReference>
<dbReference type="PANTHER" id="PTHR44051:SF2">
    <property type="entry name" value="HYPOTHETICAL GLUTATHIONE S-TRANSFERASE LIKE PROTEIN"/>
    <property type="match status" value="1"/>
</dbReference>
<dbReference type="InterPro" id="IPR036249">
    <property type="entry name" value="Thioredoxin-like_sf"/>
</dbReference>
<dbReference type="Pfam" id="PF02798">
    <property type="entry name" value="GST_N"/>
    <property type="match status" value="1"/>
</dbReference>
<keyword evidence="3" id="KW-0808">Transferase</keyword>
<dbReference type="InterPro" id="IPR040079">
    <property type="entry name" value="Glutathione_S-Trfase"/>
</dbReference>
<dbReference type="KEGG" id="bvr:BVIR_858"/>
<dbReference type="EMBL" id="AP014854">
    <property type="protein sequence ID" value="BAR98056.1"/>
    <property type="molecule type" value="Genomic_DNA"/>
</dbReference>
<dbReference type="SUPFAM" id="SSF52833">
    <property type="entry name" value="Thioredoxin-like"/>
    <property type="match status" value="1"/>
</dbReference>
<dbReference type="SFLD" id="SFLDS00019">
    <property type="entry name" value="Glutathione_Transferase_(cytos"/>
    <property type="match status" value="1"/>
</dbReference>
<dbReference type="OrthoDB" id="9810080at2"/>
<gene>
    <name evidence="3" type="ORF">BV133_463</name>
</gene>
<reference evidence="3" key="1">
    <citation type="journal article" date="2015" name="Genome Announc.">
        <title>Complete Genome Sequence of the Bacteriochlorophyll b-Producing Photosynthetic Bacterium Blastochloris viridis.</title>
        <authorList>
            <person name="Tsukatani Y."/>
            <person name="Hirose Y."/>
            <person name="Harada J."/>
            <person name="Misawa N."/>
            <person name="Mori K."/>
            <person name="Inoue K."/>
            <person name="Tamiaki H."/>
        </authorList>
    </citation>
    <scope>NUCLEOTIDE SEQUENCE [LARGE SCALE GENOMIC DNA]</scope>
    <source>
        <strain evidence="3">DSM 133</strain>
    </source>
</reference>
<dbReference type="Gene3D" id="1.20.1050.10">
    <property type="match status" value="1"/>
</dbReference>
<organism evidence="3">
    <name type="scientific">Blastochloris viridis</name>
    <name type="common">Rhodopseudomonas viridis</name>
    <dbReference type="NCBI Taxonomy" id="1079"/>
    <lineage>
        <taxon>Bacteria</taxon>
        <taxon>Pseudomonadati</taxon>
        <taxon>Pseudomonadota</taxon>
        <taxon>Alphaproteobacteria</taxon>
        <taxon>Hyphomicrobiales</taxon>
        <taxon>Blastochloridaceae</taxon>
        <taxon>Blastochloris</taxon>
    </lineage>
</organism>
<dbReference type="PANTHER" id="PTHR44051">
    <property type="entry name" value="GLUTATHIONE S-TRANSFERASE-RELATED"/>
    <property type="match status" value="1"/>
</dbReference>
<sequence>MYTLYSMQQSGNAYKVRLAFNQLEIPFTLVNVDILRGENRTPDFLRKNPEGRIPLLEMRGRGYLAESNAILCFIAEATALFPDGRWERAEVLRWMFFEQNSHETYLAQPRFWLSIRGGADLRRDHFDDWMERGYAALMSMERHLATAAWFAAGRYTIADIALFAHTHVAGEGGFDLATFPNVLAWLDRVKAQPRHIGIDWVAEPP</sequence>
<feature type="domain" description="GST N-terminal" evidence="1">
    <location>
        <begin position="1"/>
        <end position="82"/>
    </location>
</feature>
<feature type="domain" description="GST C-terminal" evidence="2">
    <location>
        <begin position="84"/>
        <end position="205"/>
    </location>
</feature>
<name>A0A182CXW8_BLAVI</name>
<accession>A0A182CXW8</accession>
<proteinExistence type="predicted"/>
<evidence type="ECO:0000313" key="3">
    <source>
        <dbReference type="EMBL" id="BAR98056.1"/>
    </source>
</evidence>
<dbReference type="SFLD" id="SFLDG00358">
    <property type="entry name" value="Main_(cytGST)"/>
    <property type="match status" value="1"/>
</dbReference>
<dbReference type="SUPFAM" id="SSF47616">
    <property type="entry name" value="GST C-terminal domain-like"/>
    <property type="match status" value="1"/>
</dbReference>
<dbReference type="InterPro" id="IPR010987">
    <property type="entry name" value="Glutathione-S-Trfase_C-like"/>
</dbReference>
<protein>
    <submittedName>
        <fullName evidence="3">Glutathione S-transferase</fullName>
    </submittedName>
</protein>
<dbReference type="PATRIC" id="fig|1079.6.peg.890"/>
<dbReference type="RefSeq" id="WP_055036571.1">
    <property type="nucleotide sequence ID" value="NZ_AP014854.2"/>
</dbReference>
<dbReference type="InterPro" id="IPR036282">
    <property type="entry name" value="Glutathione-S-Trfase_C_sf"/>
</dbReference>
<dbReference type="PROSITE" id="PS50404">
    <property type="entry name" value="GST_NTER"/>
    <property type="match status" value="1"/>
</dbReference>
<evidence type="ECO:0000259" key="2">
    <source>
        <dbReference type="PROSITE" id="PS50405"/>
    </source>
</evidence>
<evidence type="ECO:0000259" key="1">
    <source>
        <dbReference type="PROSITE" id="PS50404"/>
    </source>
</evidence>